<dbReference type="EMBL" id="CM034398">
    <property type="protein sequence ID" value="KAJ0177472.1"/>
    <property type="molecule type" value="Genomic_DNA"/>
</dbReference>
<sequence>MITEIVILLLMTILTYYLYVYKKIHWHYDKSGVKYLPGWPIFGNIIKNTFMKRHIIEEIDEVYRAFPDERYVGFMETTTPTLVIRDPNIIKAITVKDFDHFVNRKDLFTSENDNGLLGGSLVMLKGDRWRDMRTTLSPAFTGSKMRTMMPLMIEISKNVVEYLKDKTSKDLLVDDLIHRYTNDVIASAGFGLEVNSLVDKENQFYMTGQTLFDFTLWQRCCFFFAAMFPSLKETFKLEVFPRKTRKFFRDLVSNIIAYRVHNSVKRPDMIQLLMETTQEWKESELTSQVFQFFAAGFESTAAVLILGIHELALNPDVEEKLYQEVKKYKESNGELKYENLAELNYLDCVLNEMNRKWSVGLFMDRICTKTYVLPPPTEGGKPYTIKPGDGVYNVLNSIHMDPKYHPNPEKFDPDRFSDEKKHNIKPFTFMPFGMGPRNCIGARFATMELKVLLYYLTLNYKIVKCEKTSVPIKLMTRDINLKAVGGSWVQFEARI</sequence>
<gene>
    <name evidence="1" type="ORF">K1T71_007481</name>
</gene>
<proteinExistence type="predicted"/>
<evidence type="ECO:0000313" key="1">
    <source>
        <dbReference type="EMBL" id="KAJ0177472.1"/>
    </source>
</evidence>
<evidence type="ECO:0000313" key="2">
    <source>
        <dbReference type="Proteomes" id="UP000824533"/>
    </source>
</evidence>
<dbReference type="Proteomes" id="UP000824533">
    <property type="component" value="Linkage Group LG12"/>
</dbReference>
<comment type="caution">
    <text evidence="1">The sequence shown here is derived from an EMBL/GenBank/DDBJ whole genome shotgun (WGS) entry which is preliminary data.</text>
</comment>
<name>A0ACC1D271_9NEOP</name>
<keyword evidence="2" id="KW-1185">Reference proteome</keyword>
<reference evidence="1 2" key="1">
    <citation type="journal article" date="2021" name="Front. Genet.">
        <title>Chromosome-Level Genome Assembly Reveals Significant Gene Expansion in the Toll and IMD Signaling Pathways of Dendrolimus kikuchii.</title>
        <authorList>
            <person name="Zhou J."/>
            <person name="Wu P."/>
            <person name="Xiong Z."/>
            <person name="Liu N."/>
            <person name="Zhao N."/>
            <person name="Ji M."/>
            <person name="Qiu Y."/>
            <person name="Yang B."/>
        </authorList>
    </citation>
    <scope>NUCLEOTIDE SEQUENCE [LARGE SCALE GENOMIC DNA]</scope>
    <source>
        <strain evidence="1">Ann1</strain>
    </source>
</reference>
<organism evidence="1 2">
    <name type="scientific">Dendrolimus kikuchii</name>
    <dbReference type="NCBI Taxonomy" id="765133"/>
    <lineage>
        <taxon>Eukaryota</taxon>
        <taxon>Metazoa</taxon>
        <taxon>Ecdysozoa</taxon>
        <taxon>Arthropoda</taxon>
        <taxon>Hexapoda</taxon>
        <taxon>Insecta</taxon>
        <taxon>Pterygota</taxon>
        <taxon>Neoptera</taxon>
        <taxon>Endopterygota</taxon>
        <taxon>Lepidoptera</taxon>
        <taxon>Glossata</taxon>
        <taxon>Ditrysia</taxon>
        <taxon>Bombycoidea</taxon>
        <taxon>Lasiocampidae</taxon>
        <taxon>Dendrolimus</taxon>
    </lineage>
</organism>
<accession>A0ACC1D271</accession>
<protein>
    <submittedName>
        <fullName evidence="1">Uncharacterized protein</fullName>
    </submittedName>
</protein>